<dbReference type="AlphaFoldDB" id="A0A328YBP5"/>
<feature type="transmembrane region" description="Helical" evidence="1">
    <location>
        <begin position="49"/>
        <end position="69"/>
    </location>
</feature>
<keyword evidence="3" id="KW-1185">Reference proteome</keyword>
<keyword evidence="1" id="KW-0812">Transmembrane</keyword>
<organism evidence="2 3">
    <name type="scientific">Flavobacterium aciduliphilum</name>
    <dbReference type="NCBI Taxonomy" id="1101402"/>
    <lineage>
        <taxon>Bacteria</taxon>
        <taxon>Pseudomonadati</taxon>
        <taxon>Bacteroidota</taxon>
        <taxon>Flavobacteriia</taxon>
        <taxon>Flavobacteriales</taxon>
        <taxon>Flavobacteriaceae</taxon>
        <taxon>Flavobacterium</taxon>
    </lineage>
</organism>
<dbReference type="EMBL" id="QLSZ01000007">
    <property type="protein sequence ID" value="RAR71461.1"/>
    <property type="molecule type" value="Genomic_DNA"/>
</dbReference>
<gene>
    <name evidence="2" type="ORF">CLV55_10716</name>
</gene>
<dbReference type="RefSeq" id="WP_112113311.1">
    <property type="nucleotide sequence ID" value="NZ_QLSZ01000007.1"/>
</dbReference>
<sequence length="242" mass="27571">MAQNKLDTQIKEQIDRREIQPSNSSWDRLDAMLTIAEQKKPKRFDFHSFQSLGIAASILVLVALGLFLFNQKENVVKPENNLVVKGNNYKNTNENTKTHEIDSVKIFDIDSKQQNQQVVEINNQKVTSSHQRQSKKFNQNKPNLLINQENQIEFQNKESVAQKVPSTVEPQKARISNSLNEDNVLVSIEKTAKPNTKVKVNANSLLSKVDGELDQSFREKVLTKISKNYQEVKGALAARNQE</sequence>
<reference evidence="2 3" key="1">
    <citation type="submission" date="2018-06" db="EMBL/GenBank/DDBJ databases">
        <title>Genomic Encyclopedia of Archaeal and Bacterial Type Strains, Phase II (KMG-II): from individual species to whole genera.</title>
        <authorList>
            <person name="Goeker M."/>
        </authorList>
    </citation>
    <scope>NUCLEOTIDE SEQUENCE [LARGE SCALE GENOMIC DNA]</scope>
    <source>
        <strain evidence="2 3">DSM 25663</strain>
    </source>
</reference>
<name>A0A328YBP5_9FLAO</name>
<protein>
    <submittedName>
        <fullName evidence="2">Uncharacterized protein</fullName>
    </submittedName>
</protein>
<evidence type="ECO:0000313" key="3">
    <source>
        <dbReference type="Proteomes" id="UP000248840"/>
    </source>
</evidence>
<dbReference type="Proteomes" id="UP000248840">
    <property type="component" value="Unassembled WGS sequence"/>
</dbReference>
<evidence type="ECO:0000256" key="1">
    <source>
        <dbReference type="SAM" id="Phobius"/>
    </source>
</evidence>
<dbReference type="OrthoDB" id="1247025at2"/>
<accession>A0A328YBP5</accession>
<evidence type="ECO:0000313" key="2">
    <source>
        <dbReference type="EMBL" id="RAR71461.1"/>
    </source>
</evidence>
<proteinExistence type="predicted"/>
<keyword evidence="1" id="KW-0472">Membrane</keyword>
<comment type="caution">
    <text evidence="2">The sequence shown here is derived from an EMBL/GenBank/DDBJ whole genome shotgun (WGS) entry which is preliminary data.</text>
</comment>
<keyword evidence="1" id="KW-1133">Transmembrane helix</keyword>